<gene>
    <name evidence="1" type="ORF">ALMOND_2B015590</name>
</gene>
<evidence type="ECO:0000313" key="1">
    <source>
        <dbReference type="EMBL" id="VVA20590.1"/>
    </source>
</evidence>
<protein>
    <submittedName>
        <fullName evidence="1">PREDICTED: reverse mRNAase</fullName>
    </submittedName>
</protein>
<evidence type="ECO:0000313" key="2">
    <source>
        <dbReference type="Proteomes" id="UP000327085"/>
    </source>
</evidence>
<dbReference type="EMBL" id="CABIKO010000045">
    <property type="protein sequence ID" value="VVA20590.1"/>
    <property type="molecule type" value="Genomic_DNA"/>
</dbReference>
<dbReference type="InParanoid" id="A0A5E4EZI5"/>
<organism evidence="1 2">
    <name type="scientific">Prunus dulcis</name>
    <name type="common">Almond</name>
    <name type="synonym">Amygdalus dulcis</name>
    <dbReference type="NCBI Taxonomy" id="3755"/>
    <lineage>
        <taxon>Eukaryota</taxon>
        <taxon>Viridiplantae</taxon>
        <taxon>Streptophyta</taxon>
        <taxon>Embryophyta</taxon>
        <taxon>Tracheophyta</taxon>
        <taxon>Spermatophyta</taxon>
        <taxon>Magnoliopsida</taxon>
        <taxon>eudicotyledons</taxon>
        <taxon>Gunneridae</taxon>
        <taxon>Pentapetalae</taxon>
        <taxon>rosids</taxon>
        <taxon>fabids</taxon>
        <taxon>Rosales</taxon>
        <taxon>Rosaceae</taxon>
        <taxon>Amygdaloideae</taxon>
        <taxon>Amygdaleae</taxon>
        <taxon>Prunus</taxon>
    </lineage>
</organism>
<dbReference type="Gramene" id="VVA20590">
    <property type="protein sequence ID" value="VVA20590"/>
    <property type="gene ID" value="Prudul26B015590"/>
</dbReference>
<dbReference type="Proteomes" id="UP000327085">
    <property type="component" value="Chromosome 2"/>
</dbReference>
<proteinExistence type="predicted"/>
<accession>A0A5E4EZI5</accession>
<name>A0A5E4EZI5_PRUDU</name>
<dbReference type="AlphaFoldDB" id="A0A5E4EZI5"/>
<reference evidence="2" key="1">
    <citation type="journal article" date="2020" name="Plant J.">
        <title>Transposons played a major role in the diversification between the closely related almond and peach genomes: results from the almond genome sequence.</title>
        <authorList>
            <person name="Alioto T."/>
            <person name="Alexiou K.G."/>
            <person name="Bardil A."/>
            <person name="Barteri F."/>
            <person name="Castanera R."/>
            <person name="Cruz F."/>
            <person name="Dhingra A."/>
            <person name="Duval H."/>
            <person name="Fernandez I Marti A."/>
            <person name="Frias L."/>
            <person name="Galan B."/>
            <person name="Garcia J.L."/>
            <person name="Howad W."/>
            <person name="Gomez-Garrido J."/>
            <person name="Gut M."/>
            <person name="Julca I."/>
            <person name="Morata J."/>
            <person name="Puigdomenech P."/>
            <person name="Ribeca P."/>
            <person name="Rubio Cabetas M.J."/>
            <person name="Vlasova A."/>
            <person name="Wirthensohn M."/>
            <person name="Garcia-Mas J."/>
            <person name="Gabaldon T."/>
            <person name="Casacuberta J.M."/>
            <person name="Arus P."/>
        </authorList>
    </citation>
    <scope>NUCLEOTIDE SEQUENCE [LARGE SCALE GENOMIC DNA]</scope>
    <source>
        <strain evidence="2">cv. Texas</strain>
    </source>
</reference>
<sequence>MDAVTNPGKYLSLPTIWGRTKTEALAYIKERIMKKIGGWKHNMLSQAGREVLIRAMA</sequence>